<feature type="transmembrane region" description="Helical" evidence="13">
    <location>
        <begin position="193"/>
        <end position="217"/>
    </location>
</feature>
<evidence type="ECO:0000256" key="1">
    <source>
        <dbReference type="ARBA" id="ARBA00001953"/>
    </source>
</evidence>
<dbReference type="InterPro" id="IPR011761">
    <property type="entry name" value="ATP-grasp"/>
</dbReference>
<dbReference type="GO" id="GO:0046872">
    <property type="term" value="F:metal ion binding"/>
    <property type="evidence" value="ECO:0007669"/>
    <property type="project" value="InterPro"/>
</dbReference>
<feature type="domain" description="Biotin carboxylation" evidence="16">
    <location>
        <begin position="311"/>
        <end position="777"/>
    </location>
</feature>
<protein>
    <recommendedName>
        <fullName evidence="19">Methylcrotonoyl-CoA carboxylase subunit alpha, mitochondrial</fullName>
    </recommendedName>
</protein>
<dbReference type="Proteomes" id="UP000719412">
    <property type="component" value="Unassembled WGS sequence"/>
</dbReference>
<comment type="caution">
    <text evidence="17">The sequence shown here is derived from an EMBL/GenBank/DDBJ whole genome shotgun (WGS) entry which is preliminary data.</text>
</comment>
<dbReference type="InterPro" id="IPR016185">
    <property type="entry name" value="PreATP-grasp_dom_sf"/>
</dbReference>
<evidence type="ECO:0000313" key="18">
    <source>
        <dbReference type="Proteomes" id="UP000719412"/>
    </source>
</evidence>
<keyword evidence="10 13" id="KW-0472">Membrane</keyword>
<comment type="cofactor">
    <cofactor evidence="1">
        <name>biotin</name>
        <dbReference type="ChEBI" id="CHEBI:57586"/>
    </cofactor>
</comment>
<evidence type="ECO:0000259" key="16">
    <source>
        <dbReference type="PROSITE" id="PS50979"/>
    </source>
</evidence>
<dbReference type="Pfam" id="PF02785">
    <property type="entry name" value="Biotin_carb_C"/>
    <property type="match status" value="1"/>
</dbReference>
<dbReference type="PANTHER" id="PTHR18866:SF33">
    <property type="entry name" value="METHYLCROTONOYL-COA CARBOXYLASE SUBUNIT ALPHA, MITOCHONDRIAL-RELATED"/>
    <property type="match status" value="1"/>
</dbReference>
<feature type="domain" description="ATP-grasp" evidence="15">
    <location>
        <begin position="449"/>
        <end position="647"/>
    </location>
</feature>
<dbReference type="FunFam" id="3.30.1490.20:FF:000003">
    <property type="entry name" value="acetyl-CoA carboxylase isoform X1"/>
    <property type="match status" value="1"/>
</dbReference>
<dbReference type="EMBL" id="JABDTM020025642">
    <property type="protein sequence ID" value="KAH0813016.1"/>
    <property type="molecule type" value="Genomic_DNA"/>
</dbReference>
<dbReference type="GO" id="GO:0005524">
    <property type="term" value="F:ATP binding"/>
    <property type="evidence" value="ECO:0007669"/>
    <property type="project" value="UniProtKB-UniRule"/>
</dbReference>
<evidence type="ECO:0000259" key="15">
    <source>
        <dbReference type="PROSITE" id="PS50975"/>
    </source>
</evidence>
<evidence type="ECO:0000313" key="17">
    <source>
        <dbReference type="EMBL" id="KAH0813016.1"/>
    </source>
</evidence>
<dbReference type="GO" id="GO:0005739">
    <property type="term" value="C:mitochondrion"/>
    <property type="evidence" value="ECO:0007669"/>
    <property type="project" value="TreeGrafter"/>
</dbReference>
<keyword evidence="11" id="KW-0092">Biotin</keyword>
<dbReference type="SUPFAM" id="SSF51230">
    <property type="entry name" value="Single hybrid motif"/>
    <property type="match status" value="1"/>
</dbReference>
<gene>
    <name evidence="17" type="ORF">GEV33_009779</name>
</gene>
<dbReference type="InterPro" id="IPR001882">
    <property type="entry name" value="Biotin_BS"/>
</dbReference>
<dbReference type="Pfam" id="PF00364">
    <property type="entry name" value="Biotin_lipoyl"/>
    <property type="match status" value="1"/>
</dbReference>
<dbReference type="InterPro" id="IPR050856">
    <property type="entry name" value="Biotin_carboxylase_complex"/>
</dbReference>
<dbReference type="InterPro" id="IPR013815">
    <property type="entry name" value="ATP_grasp_subdomain_1"/>
</dbReference>
<feature type="transmembrane region" description="Helical" evidence="13">
    <location>
        <begin position="260"/>
        <end position="283"/>
    </location>
</feature>
<evidence type="ECO:0000256" key="8">
    <source>
        <dbReference type="ARBA" id="ARBA00022840"/>
    </source>
</evidence>
<dbReference type="FunFam" id="3.30.470.20:FF:000028">
    <property type="entry name" value="Methylcrotonoyl-CoA carboxylase subunit alpha, mitochondrial"/>
    <property type="match status" value="1"/>
</dbReference>
<sequence>MGCYARDGRDTCIRTPDRQNAYYIYNHVDLIITYHSGEQEEWGMKFKSNGGRIISVKVVPRSIDHKDTLDCSPQNTKTLELKTALKSNEKYEITYTYSVTFIQNNAVKWSSRWDYILESMPHTNIQWFSILNSLVIVLFLSGMVAMIMLRTLHKDIARYNQIDSGEDAQEEFGWKLVHGDVFRPPRKGMVLSVLLGSGIQVFCMTLVTLAFACLGFLSPANRGALMTCAMVLYVLLGSPAGYVSARIYKSFGGEKWKSNVLLTSMLSPGIVFGLFFIMNLVLWTKGSSAAVPFSTLLGLLALWLLVSVPLTFVGAFFGFRKRALEHPVRTNQIPRLIPEQSIYTQPVPGIVMGGVRTVAVYSEADENALHVAQADEAYKIGPPPAIQSYLRGDKLLEIAHKTGCQAIHPGYGFLSENVEFAENCEKNGIIFIGPPASAIRDMGIKSKSKEIMSEAGVPIIEGYHGEDQSKAKLKEEALRIGFPVMIKAVRGGGGKGMRIALSESEFDEALESAKSESQKAFGDSVVLLEKFVAEPRHVEVQVFADTHGNAVHLFERDCSVQRRHQKIIEEAPAPGLSKKLRSELGAAAVRAAKAVGYVGAGTVEFILDRSSHSFHFMEMNTRLQVEHPITEMITGTDLVEWQIKVARGEELPLTQEKITLNGHAFEARIYAEDPSGGFLPGAGVLTYLSAPAFGNDIRIETGVREGDEVSVHYDPMIAKLVVWGQNRSEALLKLQSLLLQYNVAGLETNVNFLLDLARHPEFMSGNVHTNFIEENRDTLFKIKTASETQLVQAALAVVLRDELTDIGKAVDRKDQFNPFVVESGFRLNYHFDRDIKFRFKTEEIVVKVKFLDNNMFHVSVDQGKTWSIIQGELFKQNDKLVLKSTIDGIKNHVNIFCEDDTITIFDNSGKVEFNLEKPSFLAQQEEEISSANLLNKAIAPMPGVLDKVLVNVGDHVKEGDSLFVLIAMKMEYVVKANRDAAIENIFFKAGDNVQKDVTIMQFKEDCQSDV</sequence>
<dbReference type="SUPFAM" id="SSF52440">
    <property type="entry name" value="PreATP-grasp domain"/>
    <property type="match status" value="1"/>
</dbReference>
<evidence type="ECO:0000256" key="7">
    <source>
        <dbReference type="ARBA" id="ARBA00022741"/>
    </source>
</evidence>
<dbReference type="InterPro" id="IPR000089">
    <property type="entry name" value="Biotin_lipoyl"/>
</dbReference>
<dbReference type="InterPro" id="IPR005482">
    <property type="entry name" value="Biotin_COase_C"/>
</dbReference>
<reference evidence="17" key="2">
    <citation type="submission" date="2021-08" db="EMBL/GenBank/DDBJ databases">
        <authorList>
            <person name="Eriksson T."/>
        </authorList>
    </citation>
    <scope>NUCLEOTIDE SEQUENCE</scope>
    <source>
        <strain evidence="17">Stoneville</strain>
        <tissue evidence="17">Whole head</tissue>
    </source>
</reference>
<dbReference type="AlphaFoldDB" id="A0A8J6HEE3"/>
<evidence type="ECO:0000259" key="14">
    <source>
        <dbReference type="PROSITE" id="PS50968"/>
    </source>
</evidence>
<dbReference type="InterPro" id="IPR004240">
    <property type="entry name" value="EMP70"/>
</dbReference>
<evidence type="ECO:0000256" key="5">
    <source>
        <dbReference type="ARBA" id="ARBA00022692"/>
    </source>
</evidence>
<dbReference type="PROSITE" id="PS00188">
    <property type="entry name" value="BIOTIN"/>
    <property type="match status" value="1"/>
</dbReference>
<dbReference type="InterPro" id="IPR011054">
    <property type="entry name" value="Rudment_hybrid_motif"/>
</dbReference>
<feature type="transmembrane region" description="Helical" evidence="13">
    <location>
        <begin position="127"/>
        <end position="149"/>
    </location>
</feature>
<dbReference type="Pfam" id="PF02990">
    <property type="entry name" value="EMP70"/>
    <property type="match status" value="1"/>
</dbReference>
<evidence type="ECO:0000256" key="4">
    <source>
        <dbReference type="ARBA" id="ARBA00022598"/>
    </source>
</evidence>
<evidence type="ECO:0000256" key="11">
    <source>
        <dbReference type="ARBA" id="ARBA00023267"/>
    </source>
</evidence>
<evidence type="ECO:0000256" key="2">
    <source>
        <dbReference type="ARBA" id="ARBA00004141"/>
    </source>
</evidence>
<dbReference type="InterPro" id="IPR011053">
    <property type="entry name" value="Single_hybrid_motif"/>
</dbReference>
<evidence type="ECO:0000256" key="9">
    <source>
        <dbReference type="ARBA" id="ARBA00022989"/>
    </source>
</evidence>
<organism evidence="17 18">
    <name type="scientific">Tenebrio molitor</name>
    <name type="common">Yellow mealworm beetle</name>
    <dbReference type="NCBI Taxonomy" id="7067"/>
    <lineage>
        <taxon>Eukaryota</taxon>
        <taxon>Metazoa</taxon>
        <taxon>Ecdysozoa</taxon>
        <taxon>Arthropoda</taxon>
        <taxon>Hexapoda</taxon>
        <taxon>Insecta</taxon>
        <taxon>Pterygota</taxon>
        <taxon>Neoptera</taxon>
        <taxon>Endopterygota</taxon>
        <taxon>Coleoptera</taxon>
        <taxon>Polyphaga</taxon>
        <taxon>Cucujiformia</taxon>
        <taxon>Tenebrionidae</taxon>
        <taxon>Tenebrio</taxon>
    </lineage>
</organism>
<dbReference type="PROSITE" id="PS00867">
    <property type="entry name" value="CPSASE_2"/>
    <property type="match status" value="1"/>
</dbReference>
<evidence type="ECO:0008006" key="19">
    <source>
        <dbReference type="Google" id="ProtNLM"/>
    </source>
</evidence>
<dbReference type="PROSITE" id="PS50979">
    <property type="entry name" value="BC"/>
    <property type="match status" value="1"/>
</dbReference>
<dbReference type="SUPFAM" id="SSF51246">
    <property type="entry name" value="Rudiment single hybrid motif"/>
    <property type="match status" value="1"/>
</dbReference>
<dbReference type="InterPro" id="IPR005479">
    <property type="entry name" value="CPAse_ATP-bd"/>
</dbReference>
<dbReference type="Gene3D" id="3.30.1490.20">
    <property type="entry name" value="ATP-grasp fold, A domain"/>
    <property type="match status" value="1"/>
</dbReference>
<keyword evidence="7 12" id="KW-0547">Nucleotide-binding</keyword>
<keyword evidence="4" id="KW-0436">Ligase</keyword>
<keyword evidence="9 13" id="KW-1133">Transmembrane helix</keyword>
<dbReference type="GO" id="GO:0004485">
    <property type="term" value="F:methylcrotonoyl-CoA carboxylase activity"/>
    <property type="evidence" value="ECO:0007669"/>
    <property type="project" value="TreeGrafter"/>
</dbReference>
<dbReference type="CDD" id="cd06850">
    <property type="entry name" value="biotinyl_domain"/>
    <property type="match status" value="1"/>
</dbReference>
<dbReference type="PROSITE" id="PS50968">
    <property type="entry name" value="BIOTINYL_LIPOYL"/>
    <property type="match status" value="1"/>
</dbReference>
<dbReference type="GO" id="GO:0016020">
    <property type="term" value="C:membrane"/>
    <property type="evidence" value="ECO:0007669"/>
    <property type="project" value="UniProtKB-SubCell"/>
</dbReference>
<dbReference type="Pfam" id="PF02786">
    <property type="entry name" value="CPSase_L_D2"/>
    <property type="match status" value="1"/>
</dbReference>
<evidence type="ECO:0000256" key="6">
    <source>
        <dbReference type="ARBA" id="ARBA00022729"/>
    </source>
</evidence>
<feature type="transmembrane region" description="Helical" evidence="13">
    <location>
        <begin position="223"/>
        <end position="248"/>
    </location>
</feature>
<proteinExistence type="inferred from homology"/>
<comment type="subcellular location">
    <subcellularLocation>
        <location evidence="2">Membrane</location>
        <topology evidence="2">Multi-pass membrane protein</topology>
    </subcellularLocation>
</comment>
<evidence type="ECO:0000256" key="3">
    <source>
        <dbReference type="ARBA" id="ARBA00005227"/>
    </source>
</evidence>
<dbReference type="SUPFAM" id="SSF56059">
    <property type="entry name" value="Glutathione synthetase ATP-binding domain-like"/>
    <property type="match status" value="1"/>
</dbReference>
<keyword evidence="5 13" id="KW-0812">Transmembrane</keyword>
<dbReference type="PROSITE" id="PS50975">
    <property type="entry name" value="ATP_GRASP"/>
    <property type="match status" value="1"/>
</dbReference>
<reference evidence="17" key="1">
    <citation type="journal article" date="2020" name="J Insects Food Feed">
        <title>The yellow mealworm (Tenebrio molitor) genome: a resource for the emerging insects as food and feed industry.</title>
        <authorList>
            <person name="Eriksson T."/>
            <person name="Andere A."/>
            <person name="Kelstrup H."/>
            <person name="Emery V."/>
            <person name="Picard C."/>
        </authorList>
    </citation>
    <scope>NUCLEOTIDE SEQUENCE</scope>
    <source>
        <strain evidence="17">Stoneville</strain>
        <tissue evidence="17">Whole head</tissue>
    </source>
</reference>
<name>A0A8J6HEE3_TENMO</name>
<dbReference type="InterPro" id="IPR011764">
    <property type="entry name" value="Biotin_carboxylation_dom"/>
</dbReference>
<dbReference type="Gene3D" id="2.40.50.100">
    <property type="match status" value="1"/>
</dbReference>
<accession>A0A8J6HEE3</accession>
<keyword evidence="8 12" id="KW-0067">ATP-binding</keyword>
<keyword evidence="18" id="KW-1185">Reference proteome</keyword>
<evidence type="ECO:0000256" key="12">
    <source>
        <dbReference type="PROSITE-ProRule" id="PRU00409"/>
    </source>
</evidence>
<comment type="similarity">
    <text evidence="3">Belongs to the nonaspanin (TM9SF) (TC 9.A.2) family.</text>
</comment>
<dbReference type="SMART" id="SM00878">
    <property type="entry name" value="Biotin_carb_C"/>
    <property type="match status" value="1"/>
</dbReference>
<dbReference type="Gene3D" id="3.30.700.40">
    <property type="match status" value="1"/>
</dbReference>
<dbReference type="Gene3D" id="3.40.50.20">
    <property type="match status" value="1"/>
</dbReference>
<keyword evidence="6" id="KW-0732">Signal</keyword>
<dbReference type="Gene3D" id="3.30.470.20">
    <property type="entry name" value="ATP-grasp fold, B domain"/>
    <property type="match status" value="1"/>
</dbReference>
<dbReference type="PANTHER" id="PTHR18866">
    <property type="entry name" value="CARBOXYLASE:PYRUVATE/ACETYL-COA/PROPIONYL-COA CARBOXYLASE"/>
    <property type="match status" value="1"/>
</dbReference>
<feature type="transmembrane region" description="Helical" evidence="13">
    <location>
        <begin position="295"/>
        <end position="319"/>
    </location>
</feature>
<evidence type="ECO:0000256" key="13">
    <source>
        <dbReference type="SAM" id="Phobius"/>
    </source>
</evidence>
<evidence type="ECO:0000256" key="10">
    <source>
        <dbReference type="ARBA" id="ARBA00023136"/>
    </source>
</evidence>
<feature type="domain" description="Lipoyl-binding" evidence="14">
    <location>
        <begin position="925"/>
        <end position="1003"/>
    </location>
</feature>